<gene>
    <name evidence="2" type="ORF">NA57DRAFT_56720</name>
</gene>
<evidence type="ECO:0000256" key="1">
    <source>
        <dbReference type="SAM" id="MobiDB-lite"/>
    </source>
</evidence>
<dbReference type="Proteomes" id="UP000799772">
    <property type="component" value="Unassembled WGS sequence"/>
</dbReference>
<dbReference type="AlphaFoldDB" id="A0A9P4ICM3"/>
<accession>A0A9P4ICM3</accession>
<dbReference type="EMBL" id="ML978126">
    <property type="protein sequence ID" value="KAF2099095.1"/>
    <property type="molecule type" value="Genomic_DNA"/>
</dbReference>
<keyword evidence="3" id="KW-1185">Reference proteome</keyword>
<proteinExistence type="predicted"/>
<protein>
    <submittedName>
        <fullName evidence="2">Uncharacterized protein</fullName>
    </submittedName>
</protein>
<comment type="caution">
    <text evidence="2">The sequence shown here is derived from an EMBL/GenBank/DDBJ whole genome shotgun (WGS) entry which is preliminary data.</text>
</comment>
<feature type="region of interest" description="Disordered" evidence="1">
    <location>
        <begin position="175"/>
        <end position="199"/>
    </location>
</feature>
<organism evidence="2 3">
    <name type="scientific">Rhizodiscina lignyota</name>
    <dbReference type="NCBI Taxonomy" id="1504668"/>
    <lineage>
        <taxon>Eukaryota</taxon>
        <taxon>Fungi</taxon>
        <taxon>Dikarya</taxon>
        <taxon>Ascomycota</taxon>
        <taxon>Pezizomycotina</taxon>
        <taxon>Dothideomycetes</taxon>
        <taxon>Pleosporomycetidae</taxon>
        <taxon>Aulographales</taxon>
        <taxon>Rhizodiscinaceae</taxon>
        <taxon>Rhizodiscina</taxon>
    </lineage>
</organism>
<name>A0A9P4ICM3_9PEZI</name>
<evidence type="ECO:0000313" key="2">
    <source>
        <dbReference type="EMBL" id="KAF2099095.1"/>
    </source>
</evidence>
<evidence type="ECO:0000313" key="3">
    <source>
        <dbReference type="Proteomes" id="UP000799772"/>
    </source>
</evidence>
<reference evidence="2" key="1">
    <citation type="journal article" date="2020" name="Stud. Mycol.">
        <title>101 Dothideomycetes genomes: a test case for predicting lifestyles and emergence of pathogens.</title>
        <authorList>
            <person name="Haridas S."/>
            <person name="Albert R."/>
            <person name="Binder M."/>
            <person name="Bloem J."/>
            <person name="Labutti K."/>
            <person name="Salamov A."/>
            <person name="Andreopoulos B."/>
            <person name="Baker S."/>
            <person name="Barry K."/>
            <person name="Bills G."/>
            <person name="Bluhm B."/>
            <person name="Cannon C."/>
            <person name="Castanera R."/>
            <person name="Culley D."/>
            <person name="Daum C."/>
            <person name="Ezra D."/>
            <person name="Gonzalez J."/>
            <person name="Henrissat B."/>
            <person name="Kuo A."/>
            <person name="Liang C."/>
            <person name="Lipzen A."/>
            <person name="Lutzoni F."/>
            <person name="Magnuson J."/>
            <person name="Mondo S."/>
            <person name="Nolan M."/>
            <person name="Ohm R."/>
            <person name="Pangilinan J."/>
            <person name="Park H.-J."/>
            <person name="Ramirez L."/>
            <person name="Alfaro M."/>
            <person name="Sun H."/>
            <person name="Tritt A."/>
            <person name="Yoshinaga Y."/>
            <person name="Zwiers L.-H."/>
            <person name="Turgeon B."/>
            <person name="Goodwin S."/>
            <person name="Spatafora J."/>
            <person name="Crous P."/>
            <person name="Grigoriev I."/>
        </authorList>
    </citation>
    <scope>NUCLEOTIDE SEQUENCE</scope>
    <source>
        <strain evidence="2">CBS 133067</strain>
    </source>
</reference>
<sequence>MQLPLAFHLQRARRRKVSSGFCHCHDQGHRITRKRCQSGKARRGPELDGTVSIAIGVGKGPVAVIADAIGSVSIEAEQADGQARCMIPSHCDIHSSSSSEREAERFWPFCVWLEGMRRQRTRYLANAVREGLLGSWRAGGTDLYMLAGLLPASVEDRSCTTVSLSTLARRPDRLASSSQGVRKRESVSRLGAMQRAGVG</sequence>